<sequence length="171" mass="19239">GDFSLCGLPEEARRGFASLSDPLEGLLVMLENSHDWRKGKAQSLAHYIIDQFSNWIKEDARIQQQSLLKRATLQVRVFSLLTEVPANMLDHLISLYEVDKTDPSSQLALVNDLCVKGKYKESRFNANYGDSLAVCGSFESRNWDRASIRSVAALVIFPNNYPEQAKLCQGE</sequence>
<gene>
    <name evidence="1" type="ORF">scyTo_0022621</name>
</gene>
<reference evidence="1 2" key="1">
    <citation type="journal article" date="2018" name="Nat. Ecol. Evol.">
        <title>Shark genomes provide insights into elasmobranch evolution and the origin of vertebrates.</title>
        <authorList>
            <person name="Hara Y"/>
            <person name="Yamaguchi K"/>
            <person name="Onimaru K"/>
            <person name="Kadota M"/>
            <person name="Koyanagi M"/>
            <person name="Keeley SD"/>
            <person name="Tatsumi K"/>
            <person name="Tanaka K"/>
            <person name="Motone F"/>
            <person name="Kageyama Y"/>
            <person name="Nozu R"/>
            <person name="Adachi N"/>
            <person name="Nishimura O"/>
            <person name="Nakagawa R"/>
            <person name="Tanegashima C"/>
            <person name="Kiyatake I"/>
            <person name="Matsumoto R"/>
            <person name="Murakumo K"/>
            <person name="Nishida K"/>
            <person name="Terakita A"/>
            <person name="Kuratani S"/>
            <person name="Sato K"/>
            <person name="Hyodo S Kuraku.S."/>
        </authorList>
    </citation>
    <scope>NUCLEOTIDE SEQUENCE [LARGE SCALE GENOMIC DNA]</scope>
</reference>
<dbReference type="STRING" id="75743.A0A401Q9W7"/>
<dbReference type="AlphaFoldDB" id="A0A401Q9W7"/>
<evidence type="ECO:0000313" key="2">
    <source>
        <dbReference type="Proteomes" id="UP000288216"/>
    </source>
</evidence>
<dbReference type="EMBL" id="BFAA01023240">
    <property type="protein sequence ID" value="GCB82117.1"/>
    <property type="molecule type" value="Genomic_DNA"/>
</dbReference>
<dbReference type="OrthoDB" id="18193at2759"/>
<proteinExistence type="predicted"/>
<comment type="caution">
    <text evidence="1">The sequence shown here is derived from an EMBL/GenBank/DDBJ whole genome shotgun (WGS) entry which is preliminary data.</text>
</comment>
<feature type="non-terminal residue" evidence="1">
    <location>
        <position position="1"/>
    </location>
</feature>
<evidence type="ECO:0000313" key="1">
    <source>
        <dbReference type="EMBL" id="GCB82117.1"/>
    </source>
</evidence>
<dbReference type="InterPro" id="IPR052408">
    <property type="entry name" value="Exonuclease_MUT-7-like"/>
</dbReference>
<dbReference type="PANTHER" id="PTHR47765:SF2">
    <property type="entry name" value="EXONUCLEASE MUT-7 HOMOLOG"/>
    <property type="match status" value="1"/>
</dbReference>
<name>A0A401Q9W7_SCYTO</name>
<protein>
    <submittedName>
        <fullName evidence="1">Uncharacterized protein</fullName>
    </submittedName>
</protein>
<organism evidence="1 2">
    <name type="scientific">Scyliorhinus torazame</name>
    <name type="common">Cloudy catshark</name>
    <name type="synonym">Catulus torazame</name>
    <dbReference type="NCBI Taxonomy" id="75743"/>
    <lineage>
        <taxon>Eukaryota</taxon>
        <taxon>Metazoa</taxon>
        <taxon>Chordata</taxon>
        <taxon>Craniata</taxon>
        <taxon>Vertebrata</taxon>
        <taxon>Chondrichthyes</taxon>
        <taxon>Elasmobranchii</taxon>
        <taxon>Galeomorphii</taxon>
        <taxon>Galeoidea</taxon>
        <taxon>Carcharhiniformes</taxon>
        <taxon>Scyliorhinidae</taxon>
        <taxon>Scyliorhinus</taxon>
    </lineage>
</organism>
<accession>A0A401Q9W7</accession>
<keyword evidence="2" id="KW-1185">Reference proteome</keyword>
<dbReference type="PANTHER" id="PTHR47765">
    <property type="entry name" value="3'-5' EXONUCLEASE DOMAIN-CONTAINING PROTEIN"/>
    <property type="match status" value="1"/>
</dbReference>
<dbReference type="Proteomes" id="UP000288216">
    <property type="component" value="Unassembled WGS sequence"/>
</dbReference>